<evidence type="ECO:0000313" key="7">
    <source>
        <dbReference type="Proteomes" id="UP000595332"/>
    </source>
</evidence>
<evidence type="ECO:0000313" key="6">
    <source>
        <dbReference type="EMBL" id="BBB29517.1"/>
    </source>
</evidence>
<gene>
    <name evidence="6" type="ORF">NEJAP_1565</name>
</gene>
<dbReference type="InterPro" id="IPR036388">
    <property type="entry name" value="WH-like_DNA-bd_sf"/>
</dbReference>
<dbReference type="InterPro" id="IPR011991">
    <property type="entry name" value="ArsR-like_HTH"/>
</dbReference>
<dbReference type="InterPro" id="IPR029016">
    <property type="entry name" value="GAF-like_dom_sf"/>
</dbReference>
<keyword evidence="2" id="KW-0238">DNA-binding</keyword>
<dbReference type="PROSITE" id="PS51078">
    <property type="entry name" value="ICLR_ED"/>
    <property type="match status" value="1"/>
</dbReference>
<reference evidence="6 7" key="1">
    <citation type="journal article" date="2008" name="Int. J. Syst. Evol. Microbiol.">
        <title>Neptunomonas japonica sp. nov., an Osedax japonicus symbiont-like bacterium isolated from sediment adjacent to sperm whale carcasses off Kagoshima, Japan.</title>
        <authorList>
            <person name="Miyazaki M."/>
            <person name="Nogi Y."/>
            <person name="Fujiwara Y."/>
            <person name="Kawato M."/>
            <person name="Kubokawa K."/>
            <person name="Horikoshi K."/>
        </authorList>
    </citation>
    <scope>NUCLEOTIDE SEQUENCE [LARGE SCALE GENOMIC DNA]</scope>
    <source>
        <strain evidence="6 7">JAMM 1380</strain>
    </source>
</reference>
<dbReference type="InterPro" id="IPR014757">
    <property type="entry name" value="Tscrpt_reg_IclR_C"/>
</dbReference>
<accession>A0A7R6PN88</accession>
<dbReference type="Proteomes" id="UP000595332">
    <property type="component" value="Chromosome"/>
</dbReference>
<dbReference type="EMBL" id="AP014546">
    <property type="protein sequence ID" value="BBB29517.1"/>
    <property type="molecule type" value="Genomic_DNA"/>
</dbReference>
<dbReference type="RefSeq" id="WP_201350130.1">
    <property type="nucleotide sequence ID" value="NZ_AP014546.1"/>
</dbReference>
<name>A0A7R6PN88_9GAMM</name>
<dbReference type="SUPFAM" id="SSF46785">
    <property type="entry name" value="Winged helix' DNA-binding domain"/>
    <property type="match status" value="1"/>
</dbReference>
<evidence type="ECO:0000259" key="5">
    <source>
        <dbReference type="PROSITE" id="PS51078"/>
    </source>
</evidence>
<dbReference type="GO" id="GO:0003700">
    <property type="term" value="F:DNA-binding transcription factor activity"/>
    <property type="evidence" value="ECO:0007669"/>
    <property type="project" value="TreeGrafter"/>
</dbReference>
<protein>
    <submittedName>
        <fullName evidence="6">IclR family transcriptional regulator</fullName>
    </submittedName>
</protein>
<dbReference type="PANTHER" id="PTHR30136">
    <property type="entry name" value="HELIX-TURN-HELIX TRANSCRIPTIONAL REGULATOR, ICLR FAMILY"/>
    <property type="match status" value="1"/>
</dbReference>
<dbReference type="AlphaFoldDB" id="A0A7R6PN88"/>
<dbReference type="KEGG" id="njp:NEJAP_1565"/>
<dbReference type="InterPro" id="IPR050707">
    <property type="entry name" value="HTH_MetabolicPath_Reg"/>
</dbReference>
<sequence length="272" mass="30070">MPGSPSKEKGSSILRALQILEIVANATQPMTPTEINRTLKLPKPSIHRLCSQLEEEGFLQPRLDGRGLLPGLKLNKLAIAILSNNDFLRTQRHIILQRLSDTLGETCNISIPNGGEMVYFDRVETHWPLRVQLQINDRVPLHCTASGKLFLSELSSIQRSRLLAKIPLNSYTPNTLTSAAALKPELSKISKQGVGLDNEEFFQGMIAVSVPIRDKEGRMYAALAMHAPTARLSIEQALESVPDMHKAAAELSALMEDDMADFQIEPSESEQP</sequence>
<evidence type="ECO:0000256" key="3">
    <source>
        <dbReference type="ARBA" id="ARBA00023163"/>
    </source>
</evidence>
<dbReference type="GO" id="GO:0003677">
    <property type="term" value="F:DNA binding"/>
    <property type="evidence" value="ECO:0007669"/>
    <property type="project" value="UniProtKB-KW"/>
</dbReference>
<dbReference type="PROSITE" id="PS51077">
    <property type="entry name" value="HTH_ICLR"/>
    <property type="match status" value="1"/>
</dbReference>
<dbReference type="GO" id="GO:0045892">
    <property type="term" value="P:negative regulation of DNA-templated transcription"/>
    <property type="evidence" value="ECO:0007669"/>
    <property type="project" value="TreeGrafter"/>
</dbReference>
<dbReference type="SUPFAM" id="SSF55781">
    <property type="entry name" value="GAF domain-like"/>
    <property type="match status" value="1"/>
</dbReference>
<dbReference type="Gene3D" id="3.30.450.40">
    <property type="match status" value="1"/>
</dbReference>
<dbReference type="Gene3D" id="1.10.10.10">
    <property type="entry name" value="Winged helix-like DNA-binding domain superfamily/Winged helix DNA-binding domain"/>
    <property type="match status" value="1"/>
</dbReference>
<evidence type="ECO:0000256" key="2">
    <source>
        <dbReference type="ARBA" id="ARBA00023125"/>
    </source>
</evidence>
<evidence type="ECO:0000256" key="1">
    <source>
        <dbReference type="ARBA" id="ARBA00023015"/>
    </source>
</evidence>
<dbReference type="InterPro" id="IPR005471">
    <property type="entry name" value="Tscrpt_reg_IclR_N"/>
</dbReference>
<dbReference type="Pfam" id="PF09339">
    <property type="entry name" value="HTH_IclR"/>
    <property type="match status" value="1"/>
</dbReference>
<dbReference type="Pfam" id="PF01614">
    <property type="entry name" value="IclR_C"/>
    <property type="match status" value="1"/>
</dbReference>
<keyword evidence="7" id="KW-1185">Reference proteome</keyword>
<dbReference type="PANTHER" id="PTHR30136:SF35">
    <property type="entry name" value="HTH-TYPE TRANSCRIPTIONAL REGULATOR RV1719"/>
    <property type="match status" value="1"/>
</dbReference>
<evidence type="ECO:0000259" key="4">
    <source>
        <dbReference type="PROSITE" id="PS51077"/>
    </source>
</evidence>
<feature type="domain" description="HTH iclR-type" evidence="4">
    <location>
        <begin position="10"/>
        <end position="72"/>
    </location>
</feature>
<proteinExistence type="predicted"/>
<feature type="domain" description="IclR-ED" evidence="5">
    <location>
        <begin position="73"/>
        <end position="257"/>
    </location>
</feature>
<keyword evidence="1" id="KW-0805">Transcription regulation</keyword>
<dbReference type="CDD" id="cd00090">
    <property type="entry name" value="HTH_ARSR"/>
    <property type="match status" value="1"/>
</dbReference>
<keyword evidence="3" id="KW-0804">Transcription</keyword>
<dbReference type="SMART" id="SM00346">
    <property type="entry name" value="HTH_ICLR"/>
    <property type="match status" value="1"/>
</dbReference>
<dbReference type="InterPro" id="IPR036390">
    <property type="entry name" value="WH_DNA-bd_sf"/>
</dbReference>
<organism evidence="6 7">
    <name type="scientific">Neptunomonas japonica JAMM 1380</name>
    <dbReference type="NCBI Taxonomy" id="1441457"/>
    <lineage>
        <taxon>Bacteria</taxon>
        <taxon>Pseudomonadati</taxon>
        <taxon>Pseudomonadota</taxon>
        <taxon>Gammaproteobacteria</taxon>
        <taxon>Oceanospirillales</taxon>
        <taxon>Oceanospirillaceae</taxon>
        <taxon>Neptunomonas</taxon>
    </lineage>
</organism>